<feature type="binding site" evidence="5">
    <location>
        <position position="368"/>
    </location>
    <ligand>
        <name>pyridoxal 5'-phosphate</name>
        <dbReference type="ChEBI" id="CHEBI:597326"/>
    </ligand>
</feature>
<dbReference type="GO" id="GO:0030170">
    <property type="term" value="F:pyridoxal phosphate binding"/>
    <property type="evidence" value="ECO:0007669"/>
    <property type="project" value="UniProtKB-UniRule"/>
</dbReference>
<keyword evidence="2 5" id="KW-0210">Decarboxylase</keyword>
<dbReference type="AlphaFoldDB" id="A0A6G5QPM8"/>
<evidence type="ECO:0000256" key="6">
    <source>
        <dbReference type="NCBIfam" id="TIGR01048"/>
    </source>
</evidence>
<dbReference type="PANTHER" id="PTHR43727:SF2">
    <property type="entry name" value="GROUP IV DECARBOXYLASE"/>
    <property type="match status" value="1"/>
</dbReference>
<dbReference type="NCBIfam" id="TIGR01048">
    <property type="entry name" value="lysA"/>
    <property type="match status" value="1"/>
</dbReference>
<evidence type="ECO:0000259" key="9">
    <source>
        <dbReference type="Pfam" id="PF00278"/>
    </source>
</evidence>
<dbReference type="CDD" id="cd06828">
    <property type="entry name" value="PLPDE_III_DapDC"/>
    <property type="match status" value="1"/>
</dbReference>
<evidence type="ECO:0000256" key="4">
    <source>
        <dbReference type="ARBA" id="ARBA00023239"/>
    </source>
</evidence>
<evidence type="ECO:0000256" key="1">
    <source>
        <dbReference type="ARBA" id="ARBA00001933"/>
    </source>
</evidence>
<proteinExistence type="inferred from homology"/>
<evidence type="ECO:0000256" key="5">
    <source>
        <dbReference type="HAMAP-Rule" id="MF_02120"/>
    </source>
</evidence>
<evidence type="ECO:0000256" key="2">
    <source>
        <dbReference type="ARBA" id="ARBA00022793"/>
    </source>
</evidence>
<dbReference type="InterPro" id="IPR002986">
    <property type="entry name" value="DAP_deCOOHase_LysA"/>
</dbReference>
<dbReference type="GO" id="GO:0009089">
    <property type="term" value="P:lysine biosynthetic process via diaminopimelate"/>
    <property type="evidence" value="ECO:0007669"/>
    <property type="project" value="UniProtKB-UniRule"/>
</dbReference>
<dbReference type="EMBL" id="CP012543">
    <property type="protein sequence ID" value="QCD47688.1"/>
    <property type="molecule type" value="Genomic_DNA"/>
</dbReference>
<comment type="pathway">
    <text evidence="5 8">Amino-acid biosynthesis; L-lysine biosynthesis via DAP pathway; L-lysine from DL-2,6-diaminopimelate: step 1/1.</text>
</comment>
<dbReference type="PRINTS" id="PR01179">
    <property type="entry name" value="ODADCRBXLASE"/>
</dbReference>
<dbReference type="InterPro" id="IPR029066">
    <property type="entry name" value="PLP-binding_barrel"/>
</dbReference>
<organism evidence="11 12">
    <name type="scientific">Campylobacter rectus</name>
    <name type="common">Wolinella recta</name>
    <dbReference type="NCBI Taxonomy" id="203"/>
    <lineage>
        <taxon>Bacteria</taxon>
        <taxon>Pseudomonadati</taxon>
        <taxon>Campylobacterota</taxon>
        <taxon>Epsilonproteobacteria</taxon>
        <taxon>Campylobacterales</taxon>
        <taxon>Campylobacteraceae</taxon>
        <taxon>Campylobacter</taxon>
    </lineage>
</organism>
<dbReference type="InterPro" id="IPR022644">
    <property type="entry name" value="De-COase2_N"/>
</dbReference>
<feature type="binding site" evidence="5">
    <location>
        <position position="261"/>
    </location>
    <ligand>
        <name>substrate</name>
    </ligand>
</feature>
<evidence type="ECO:0000259" key="10">
    <source>
        <dbReference type="Pfam" id="PF02784"/>
    </source>
</evidence>
<dbReference type="EC" id="4.1.1.20" evidence="5 6"/>
<feature type="domain" description="Orn/DAP/Arg decarboxylase 2 C-terminal" evidence="9">
    <location>
        <begin position="15"/>
        <end position="366"/>
    </location>
</feature>
<feature type="binding site" evidence="5">
    <location>
        <position position="340"/>
    </location>
    <ligand>
        <name>substrate</name>
    </ligand>
</feature>
<comment type="function">
    <text evidence="5">Specifically catalyzes the decarboxylation of meso-diaminopimelate (meso-DAP) to L-lysine.</text>
</comment>
<dbReference type="Gene3D" id="2.40.37.10">
    <property type="entry name" value="Lyase, Ornithine Decarboxylase, Chain A, domain 1"/>
    <property type="match status" value="1"/>
</dbReference>
<evidence type="ECO:0000256" key="7">
    <source>
        <dbReference type="PIRSR" id="PIRSR600183-50"/>
    </source>
</evidence>
<dbReference type="KEGG" id="crx:CRECT_2085"/>
<keyword evidence="5 8" id="KW-0457">Lysine biosynthesis</keyword>
<feature type="domain" description="Orn/DAP/Arg decarboxylase 2 N-terminal" evidence="10">
    <location>
        <begin position="24"/>
        <end position="264"/>
    </location>
</feature>
<dbReference type="InterPro" id="IPR022657">
    <property type="entry name" value="De-COase2_CS"/>
</dbReference>
<gene>
    <name evidence="5 11" type="primary">lysA</name>
    <name evidence="11" type="ORF">CRECT_2085</name>
</gene>
<reference evidence="11 12" key="1">
    <citation type="submission" date="2016-07" db="EMBL/GenBank/DDBJ databases">
        <title>Comparative genomics of the Campylobacter concisus group.</title>
        <authorList>
            <person name="Miller W.G."/>
            <person name="Yee E."/>
            <person name="Chapman M.H."/>
            <person name="Huynh S."/>
            <person name="Bono J.L."/>
            <person name="On S.L.W."/>
            <person name="StLeger J."/>
            <person name="Foster G."/>
            <person name="Parker C.T."/>
        </authorList>
    </citation>
    <scope>NUCLEOTIDE SEQUENCE [LARGE SCALE GENOMIC DNA]</scope>
    <source>
        <strain evidence="11 12">ATCC 33238</strain>
    </source>
</reference>
<evidence type="ECO:0000256" key="8">
    <source>
        <dbReference type="RuleBase" id="RU003738"/>
    </source>
</evidence>
<dbReference type="InterPro" id="IPR022643">
    <property type="entry name" value="De-COase2_C"/>
</dbReference>
<feature type="binding site" evidence="5">
    <location>
        <position position="368"/>
    </location>
    <ligand>
        <name>substrate</name>
    </ligand>
</feature>
<dbReference type="Gene3D" id="3.20.20.10">
    <property type="entry name" value="Alanine racemase"/>
    <property type="match status" value="1"/>
</dbReference>
<feature type="active site" description="Proton donor" evidence="7">
    <location>
        <position position="339"/>
    </location>
</feature>
<dbReference type="Proteomes" id="UP000502377">
    <property type="component" value="Chromosome"/>
</dbReference>
<dbReference type="GO" id="GO:0008836">
    <property type="term" value="F:diaminopimelate decarboxylase activity"/>
    <property type="evidence" value="ECO:0007669"/>
    <property type="project" value="UniProtKB-UniRule"/>
</dbReference>
<keyword evidence="3 5" id="KW-0663">Pyridoxal phosphate</keyword>
<sequence>MDFTNLAQKYGTPLYIYDFDYMAHRYEALKNAFHARKSLVCYAVKANSNLSVLKFLAGLGAGFDCVSVGEVRRALLAGAKSYQIILSGVGKRDDELKFALENEILMINLESEAEMNRLESIAKQLDKPARISIRVNPDIDAKTHPYISTGLNENKFGVDPQTAKKMYLHAKNSPYLEPVGIHSHIGSQLTDVWPLIEAAKTVANLTRELKAVQIDIKFFDVGGGLGIIYGDESEPDLYEYAQGILANLSGLDVTVVCEPGRFIAGNAGYFLTSVLYEKFNKDKRFVIVDGAMNDLIRPSLYQARHKIFALSGGEIFDECKKEQLKELKFSPCDVVGPICESGDFLAKDRNLPPLNPGDLVVIKSAGAYGFAMSSNYNTRGRVAEVAVKGGEDFLIRRRESFEDIVALECEFLG</sequence>
<dbReference type="UniPathway" id="UPA00034">
    <property type="reaction ID" value="UER00027"/>
</dbReference>
<accession>A0A6G5QPM8</accession>
<evidence type="ECO:0000313" key="11">
    <source>
        <dbReference type="EMBL" id="QCD47688.1"/>
    </source>
</evidence>
<dbReference type="FunFam" id="3.20.20.10:FF:000003">
    <property type="entry name" value="Diaminopimelate decarboxylase"/>
    <property type="match status" value="1"/>
</dbReference>
<feature type="binding site" evidence="5">
    <location>
        <position position="224"/>
    </location>
    <ligand>
        <name>pyridoxal 5'-phosphate</name>
        <dbReference type="ChEBI" id="CHEBI:597326"/>
    </ligand>
</feature>
<comment type="catalytic activity">
    <reaction evidence="5 8">
        <text>meso-2,6-diaminopimelate + H(+) = L-lysine + CO2</text>
        <dbReference type="Rhea" id="RHEA:15101"/>
        <dbReference type="ChEBI" id="CHEBI:15378"/>
        <dbReference type="ChEBI" id="CHEBI:16526"/>
        <dbReference type="ChEBI" id="CHEBI:32551"/>
        <dbReference type="ChEBI" id="CHEBI:57791"/>
        <dbReference type="EC" id="4.1.1.20"/>
    </reaction>
</comment>
<comment type="subunit">
    <text evidence="5">Homodimer.</text>
</comment>
<dbReference type="PANTHER" id="PTHR43727">
    <property type="entry name" value="DIAMINOPIMELATE DECARBOXYLASE"/>
    <property type="match status" value="1"/>
</dbReference>
<protein>
    <recommendedName>
        <fullName evidence="5 6">Diaminopimelate decarboxylase</fullName>
        <shortName evidence="5">DAP decarboxylase</shortName>
        <shortName evidence="5">DAPDC</shortName>
        <ecNumber evidence="5 6">4.1.1.20</ecNumber>
    </recommendedName>
</protein>
<dbReference type="InterPro" id="IPR009006">
    <property type="entry name" value="Ala_racemase/Decarboxylase_C"/>
</dbReference>
<feature type="binding site" evidence="5">
    <location>
        <begin position="258"/>
        <end position="261"/>
    </location>
    <ligand>
        <name>pyridoxal 5'-phosphate</name>
        <dbReference type="ChEBI" id="CHEBI:597326"/>
    </ligand>
</feature>
<feature type="modified residue" description="N6-(pyridoxal phosphate)lysine" evidence="5 7">
    <location>
        <position position="45"/>
    </location>
</feature>
<keyword evidence="5" id="KW-0028">Amino-acid biosynthesis</keyword>
<dbReference type="InterPro" id="IPR022653">
    <property type="entry name" value="De-COase2_pyr-phos_BS"/>
</dbReference>
<comment type="similarity">
    <text evidence="5">Belongs to the Orn/Lys/Arg decarboxylase class-II family. LysA subfamily.</text>
</comment>
<dbReference type="PROSITE" id="PS00879">
    <property type="entry name" value="ODR_DC_2_2"/>
    <property type="match status" value="1"/>
</dbReference>
<dbReference type="Pfam" id="PF02784">
    <property type="entry name" value="Orn_Arg_deC_N"/>
    <property type="match status" value="1"/>
</dbReference>
<name>A0A6G5QPM8_CAMRE</name>
<dbReference type="HAMAP" id="MF_02120">
    <property type="entry name" value="LysA"/>
    <property type="match status" value="1"/>
</dbReference>
<feature type="binding site" evidence="5">
    <location>
        <position position="301"/>
    </location>
    <ligand>
        <name>substrate</name>
    </ligand>
</feature>
<dbReference type="PRINTS" id="PR01181">
    <property type="entry name" value="DAPDCRBXLASE"/>
</dbReference>
<evidence type="ECO:0000256" key="3">
    <source>
        <dbReference type="ARBA" id="ARBA00022898"/>
    </source>
</evidence>
<dbReference type="RefSeq" id="WP_002943855.1">
    <property type="nucleotide sequence ID" value="NZ_CP012543.1"/>
</dbReference>
<feature type="binding site" evidence="5">
    <location>
        <position position="297"/>
    </location>
    <ligand>
        <name>substrate</name>
    </ligand>
</feature>
<dbReference type="PROSITE" id="PS00878">
    <property type="entry name" value="ODR_DC_2_1"/>
    <property type="match status" value="1"/>
</dbReference>
<keyword evidence="4 5" id="KW-0456">Lyase</keyword>
<dbReference type="SUPFAM" id="SSF50621">
    <property type="entry name" value="Alanine racemase C-terminal domain-like"/>
    <property type="match status" value="1"/>
</dbReference>
<comment type="cofactor">
    <cofactor evidence="1 5 7 8">
        <name>pyridoxal 5'-phosphate</name>
        <dbReference type="ChEBI" id="CHEBI:597326"/>
    </cofactor>
</comment>
<dbReference type="InterPro" id="IPR000183">
    <property type="entry name" value="Orn/DAP/Arg_de-COase"/>
</dbReference>
<evidence type="ECO:0000313" key="12">
    <source>
        <dbReference type="Proteomes" id="UP000502377"/>
    </source>
</evidence>
<dbReference type="SUPFAM" id="SSF51419">
    <property type="entry name" value="PLP-binding barrel"/>
    <property type="match status" value="1"/>
</dbReference>
<dbReference type="Pfam" id="PF00278">
    <property type="entry name" value="Orn_DAP_Arg_deC"/>
    <property type="match status" value="1"/>
</dbReference>